<comment type="caution">
    <text evidence="1">The sequence shown here is derived from an EMBL/GenBank/DDBJ whole genome shotgun (WGS) entry which is preliminary data.</text>
</comment>
<name>A0AAE8SIJ6_9HYPO</name>
<dbReference type="Gene3D" id="3.90.25.10">
    <property type="entry name" value="UDP-galactose 4-epimerase, domain 1"/>
    <property type="match status" value="1"/>
</dbReference>
<organism evidence="1 2">
    <name type="scientific">Fusarium torulosum</name>
    <dbReference type="NCBI Taxonomy" id="33205"/>
    <lineage>
        <taxon>Eukaryota</taxon>
        <taxon>Fungi</taxon>
        <taxon>Dikarya</taxon>
        <taxon>Ascomycota</taxon>
        <taxon>Pezizomycotina</taxon>
        <taxon>Sordariomycetes</taxon>
        <taxon>Hypocreomycetidae</taxon>
        <taxon>Hypocreales</taxon>
        <taxon>Nectriaceae</taxon>
        <taxon>Fusarium</taxon>
    </lineage>
</organism>
<dbReference type="Gene3D" id="3.40.50.720">
    <property type="entry name" value="NAD(P)-binding Rossmann-like Domain"/>
    <property type="match status" value="1"/>
</dbReference>
<dbReference type="Proteomes" id="UP001187734">
    <property type="component" value="Unassembled WGS sequence"/>
</dbReference>
<dbReference type="AlphaFoldDB" id="A0AAE8SIJ6"/>
<gene>
    <name evidence="1" type="ORF">FTOL_06231</name>
</gene>
<sequence length="151" mass="16720">MVETSLTLGTTNVHYRAAVVVAVAGGLFAYDEVVTQSAVLAEVETATGKEVPRKSISAVDFEARIAELQSSVARDPIDVGLTLALAMSQYRYNRYVRGDNTPDHAEYFGYLDGKTYRDLNCKSLREFIREVINGVRNHRIYVGRDPVADTT</sequence>
<proteinExistence type="predicted"/>
<protein>
    <submittedName>
        <fullName evidence="1">Uncharacterized protein</fullName>
    </submittedName>
</protein>
<dbReference type="EMBL" id="ONZP01000206">
    <property type="protein sequence ID" value="SPJ76893.1"/>
    <property type="molecule type" value="Genomic_DNA"/>
</dbReference>
<evidence type="ECO:0000313" key="2">
    <source>
        <dbReference type="Proteomes" id="UP001187734"/>
    </source>
</evidence>
<keyword evidence="2" id="KW-1185">Reference proteome</keyword>
<reference evidence="1" key="1">
    <citation type="submission" date="2018-03" db="EMBL/GenBank/DDBJ databases">
        <authorList>
            <person name="Guldener U."/>
        </authorList>
    </citation>
    <scope>NUCLEOTIDE SEQUENCE</scope>
</reference>
<evidence type="ECO:0000313" key="1">
    <source>
        <dbReference type="EMBL" id="SPJ76893.1"/>
    </source>
</evidence>
<accession>A0AAE8SIJ6</accession>